<comment type="cofactor">
    <cofactor evidence="1">
        <name>[4Fe-4S] cluster</name>
        <dbReference type="ChEBI" id="CHEBI:49883"/>
    </cofactor>
</comment>
<name>A0A7R9GT19_TIMPO</name>
<dbReference type="Pfam" id="PF00225">
    <property type="entry name" value="Kinesin"/>
    <property type="match status" value="1"/>
</dbReference>
<evidence type="ECO:0000256" key="1">
    <source>
        <dbReference type="ARBA" id="ARBA00001966"/>
    </source>
</evidence>
<dbReference type="EMBL" id="OD000085">
    <property type="protein sequence ID" value="CAD7395677.1"/>
    <property type="molecule type" value="Genomic_DNA"/>
</dbReference>
<feature type="domain" description="Kinesin motor" evidence="19">
    <location>
        <begin position="7"/>
        <end position="327"/>
    </location>
</feature>
<evidence type="ECO:0000313" key="20">
    <source>
        <dbReference type="EMBL" id="CAD7395677.1"/>
    </source>
</evidence>
<keyword evidence="8 17" id="KW-0067">ATP-binding</keyword>
<dbReference type="GO" id="GO:0003677">
    <property type="term" value="F:DNA binding"/>
    <property type="evidence" value="ECO:0007669"/>
    <property type="project" value="UniProtKB-KW"/>
</dbReference>
<dbReference type="InterPro" id="IPR027640">
    <property type="entry name" value="Kinesin-like_fam"/>
</dbReference>
<gene>
    <name evidence="20" type="ORF">TPSB3V08_LOCUS275</name>
</gene>
<dbReference type="CDD" id="cd01372">
    <property type="entry name" value="KISc_KIF4"/>
    <property type="match status" value="1"/>
</dbReference>
<protein>
    <recommendedName>
        <fullName evidence="19">Kinesin motor domain-containing protein</fullName>
    </recommendedName>
</protein>
<dbReference type="InterPro" id="IPR036961">
    <property type="entry name" value="Kinesin_motor_dom_sf"/>
</dbReference>
<proteinExistence type="inferred from homology"/>
<keyword evidence="9" id="KW-0408">Iron</keyword>
<evidence type="ECO:0000256" key="17">
    <source>
        <dbReference type="PROSITE-ProRule" id="PRU00283"/>
    </source>
</evidence>
<dbReference type="PANTHER" id="PTHR47969">
    <property type="entry name" value="CHROMOSOME-ASSOCIATED KINESIN KIF4A-RELATED"/>
    <property type="match status" value="1"/>
</dbReference>
<evidence type="ECO:0000256" key="3">
    <source>
        <dbReference type="ARBA" id="ARBA00004245"/>
    </source>
</evidence>
<dbReference type="PRINTS" id="PR00380">
    <property type="entry name" value="KINESINHEAVY"/>
</dbReference>
<keyword evidence="15" id="KW-0539">Nucleus</keyword>
<comment type="cofactor">
    <cofactor evidence="16">
        <name>[2Fe-2S] cluster</name>
        <dbReference type="ChEBI" id="CHEBI:190135"/>
    </cofactor>
</comment>
<comment type="similarity">
    <text evidence="17">Belongs to the TRAFAC class myosin-kinesin ATPase superfamily. Kinesin family.</text>
</comment>
<evidence type="ECO:0000256" key="7">
    <source>
        <dbReference type="ARBA" id="ARBA00022741"/>
    </source>
</evidence>
<comment type="subcellular location">
    <subcellularLocation>
        <location evidence="3">Cytoplasm</location>
        <location evidence="3">Cytoskeleton</location>
    </subcellularLocation>
    <subcellularLocation>
        <location evidence="2">Nucleus</location>
    </subcellularLocation>
</comment>
<dbReference type="GO" id="GO:0046872">
    <property type="term" value="F:metal ion binding"/>
    <property type="evidence" value="ECO:0007669"/>
    <property type="project" value="UniProtKB-KW"/>
</dbReference>
<dbReference type="GO" id="GO:0051231">
    <property type="term" value="P:spindle elongation"/>
    <property type="evidence" value="ECO:0007669"/>
    <property type="project" value="TreeGrafter"/>
</dbReference>
<keyword evidence="7 17" id="KW-0547">Nucleotide-binding</keyword>
<dbReference type="GO" id="GO:0005524">
    <property type="term" value="F:ATP binding"/>
    <property type="evidence" value="ECO:0007669"/>
    <property type="project" value="UniProtKB-UniRule"/>
</dbReference>
<evidence type="ECO:0000256" key="9">
    <source>
        <dbReference type="ARBA" id="ARBA00023004"/>
    </source>
</evidence>
<dbReference type="GO" id="GO:0003777">
    <property type="term" value="F:microtubule motor activity"/>
    <property type="evidence" value="ECO:0007669"/>
    <property type="project" value="InterPro"/>
</dbReference>
<evidence type="ECO:0000256" key="2">
    <source>
        <dbReference type="ARBA" id="ARBA00004123"/>
    </source>
</evidence>
<keyword evidence="5" id="KW-0493">Microtubule</keyword>
<evidence type="ECO:0000256" key="8">
    <source>
        <dbReference type="ARBA" id="ARBA00022840"/>
    </source>
</evidence>
<dbReference type="GO" id="GO:0007052">
    <property type="term" value="P:mitotic spindle organization"/>
    <property type="evidence" value="ECO:0007669"/>
    <property type="project" value="TreeGrafter"/>
</dbReference>
<feature type="coiled-coil region" evidence="18">
    <location>
        <begin position="914"/>
        <end position="958"/>
    </location>
</feature>
<dbReference type="GO" id="GO:0005874">
    <property type="term" value="C:microtubule"/>
    <property type="evidence" value="ECO:0007669"/>
    <property type="project" value="UniProtKB-KW"/>
</dbReference>
<dbReference type="Gene3D" id="3.40.850.10">
    <property type="entry name" value="Kinesin motor domain"/>
    <property type="match status" value="1"/>
</dbReference>
<dbReference type="InterPro" id="IPR019821">
    <property type="entry name" value="Kinesin_motor_CS"/>
</dbReference>
<keyword evidence="12" id="KW-0238">DNA-binding</keyword>
<dbReference type="GO" id="GO:0005829">
    <property type="term" value="C:cytosol"/>
    <property type="evidence" value="ECO:0007669"/>
    <property type="project" value="UniProtKB-ARBA"/>
</dbReference>
<evidence type="ECO:0000256" key="14">
    <source>
        <dbReference type="ARBA" id="ARBA00023212"/>
    </source>
</evidence>
<dbReference type="GO" id="GO:0051536">
    <property type="term" value="F:iron-sulfur cluster binding"/>
    <property type="evidence" value="ECO:0007669"/>
    <property type="project" value="UniProtKB-KW"/>
</dbReference>
<evidence type="ECO:0000256" key="4">
    <source>
        <dbReference type="ARBA" id="ARBA00022490"/>
    </source>
</evidence>
<dbReference type="Pfam" id="PF25764">
    <property type="entry name" value="KIF21A_4th"/>
    <property type="match status" value="1"/>
</dbReference>
<evidence type="ECO:0000256" key="16">
    <source>
        <dbReference type="ARBA" id="ARBA00034078"/>
    </source>
</evidence>
<dbReference type="GO" id="GO:0005634">
    <property type="term" value="C:nucleus"/>
    <property type="evidence" value="ECO:0007669"/>
    <property type="project" value="UniProtKB-SubCell"/>
</dbReference>
<evidence type="ECO:0000256" key="5">
    <source>
        <dbReference type="ARBA" id="ARBA00022701"/>
    </source>
</evidence>
<dbReference type="SMART" id="SM00129">
    <property type="entry name" value="KISc"/>
    <property type="match status" value="1"/>
</dbReference>
<feature type="coiled-coil region" evidence="18">
    <location>
        <begin position="835"/>
        <end position="887"/>
    </location>
</feature>
<evidence type="ECO:0000256" key="15">
    <source>
        <dbReference type="ARBA" id="ARBA00023242"/>
    </source>
</evidence>
<dbReference type="PROSITE" id="PS50067">
    <property type="entry name" value="KINESIN_MOTOR_2"/>
    <property type="match status" value="1"/>
</dbReference>
<feature type="coiled-coil region" evidence="18">
    <location>
        <begin position="743"/>
        <end position="808"/>
    </location>
</feature>
<evidence type="ECO:0000256" key="12">
    <source>
        <dbReference type="ARBA" id="ARBA00023125"/>
    </source>
</evidence>
<dbReference type="PROSITE" id="PS00411">
    <property type="entry name" value="KINESIN_MOTOR_1"/>
    <property type="match status" value="1"/>
</dbReference>
<keyword evidence="10" id="KW-0411">Iron-sulfur</keyword>
<dbReference type="GO" id="GO:0005875">
    <property type="term" value="C:microtubule associated complex"/>
    <property type="evidence" value="ECO:0007669"/>
    <property type="project" value="TreeGrafter"/>
</dbReference>
<feature type="coiled-coil region" evidence="18">
    <location>
        <begin position="501"/>
        <end position="607"/>
    </location>
</feature>
<evidence type="ECO:0000259" key="19">
    <source>
        <dbReference type="PROSITE" id="PS50067"/>
    </source>
</evidence>
<keyword evidence="4" id="KW-0963">Cytoplasm</keyword>
<accession>A0A7R9GT19</accession>
<dbReference type="InterPro" id="IPR001752">
    <property type="entry name" value="Kinesin_motor_dom"/>
</dbReference>
<dbReference type="GO" id="GO:0007018">
    <property type="term" value="P:microtubule-based movement"/>
    <property type="evidence" value="ECO:0007669"/>
    <property type="project" value="InterPro"/>
</dbReference>
<evidence type="ECO:0000256" key="10">
    <source>
        <dbReference type="ARBA" id="ARBA00023014"/>
    </source>
</evidence>
<keyword evidence="11 18" id="KW-0175">Coiled coil</keyword>
<dbReference type="SUPFAM" id="SSF52540">
    <property type="entry name" value="P-loop containing nucleoside triphosphate hydrolases"/>
    <property type="match status" value="1"/>
</dbReference>
<keyword evidence="14" id="KW-0206">Cytoskeleton</keyword>
<keyword evidence="13 17" id="KW-0505">Motor protein</keyword>
<feature type="binding site" evidence="17">
    <location>
        <begin position="87"/>
        <end position="94"/>
    </location>
    <ligand>
        <name>ATP</name>
        <dbReference type="ChEBI" id="CHEBI:30616"/>
    </ligand>
</feature>
<evidence type="ECO:0000256" key="18">
    <source>
        <dbReference type="SAM" id="Coils"/>
    </source>
</evidence>
<keyword evidence="6" id="KW-0479">Metal-binding</keyword>
<dbReference type="AlphaFoldDB" id="A0A7R9GT19"/>
<dbReference type="GO" id="GO:0008017">
    <property type="term" value="F:microtubule binding"/>
    <property type="evidence" value="ECO:0007669"/>
    <property type="project" value="InterPro"/>
</dbReference>
<reference evidence="20" key="1">
    <citation type="submission" date="2020-11" db="EMBL/GenBank/DDBJ databases">
        <authorList>
            <person name="Tran Van P."/>
        </authorList>
    </citation>
    <scope>NUCLEOTIDE SEQUENCE</scope>
</reference>
<dbReference type="FunFam" id="3.40.850.10:FF:000038">
    <property type="entry name" value="chromosome-associated kinesin KIF4A"/>
    <property type="match status" value="1"/>
</dbReference>
<evidence type="ECO:0000256" key="11">
    <source>
        <dbReference type="ARBA" id="ARBA00023054"/>
    </source>
</evidence>
<evidence type="ECO:0000256" key="6">
    <source>
        <dbReference type="ARBA" id="ARBA00022723"/>
    </source>
</evidence>
<dbReference type="PANTHER" id="PTHR47969:SF15">
    <property type="entry name" value="CHROMOSOME-ASSOCIATED KINESIN KIF4A-RELATED"/>
    <property type="match status" value="1"/>
</dbReference>
<evidence type="ECO:0000256" key="13">
    <source>
        <dbReference type="ARBA" id="ARBA00023175"/>
    </source>
</evidence>
<organism evidence="20">
    <name type="scientific">Timema poppense</name>
    <name type="common">Walking stick</name>
    <dbReference type="NCBI Taxonomy" id="170557"/>
    <lineage>
        <taxon>Eukaryota</taxon>
        <taxon>Metazoa</taxon>
        <taxon>Ecdysozoa</taxon>
        <taxon>Arthropoda</taxon>
        <taxon>Hexapoda</taxon>
        <taxon>Insecta</taxon>
        <taxon>Pterygota</taxon>
        <taxon>Neoptera</taxon>
        <taxon>Polyneoptera</taxon>
        <taxon>Phasmatodea</taxon>
        <taxon>Timematodea</taxon>
        <taxon>Timematoidea</taxon>
        <taxon>Timematidae</taxon>
        <taxon>Timema</taxon>
    </lineage>
</organism>
<dbReference type="InterPro" id="IPR027417">
    <property type="entry name" value="P-loop_NTPase"/>
</dbReference>
<sequence length="1140" mass="129404">MGENGETVQVALRIRPLVESEIARGCQVSLSTVADQPQVQVLGTDKAFTFNHVFCQEDSQAKFYDTAIKNLVNRLFKGYNVTILAYGQTGSGKTYSIGTCYTGQDDMGVIPRAIADIFSRVKEMEDWSFKISVSFMELYQEQLFDLLAPTRCVVDLREDSKGIVIPGLTEVPVKTAEDMTACLIQGSAGRATGATAMNSQSSRSHAIFTVNIEQVKLNDINEATSAKFHLVDLAGSERSKKTKATGERFKEGVNINRGLLALGNVISALGDGTQSFISYRDSKLTRLLQDSLGGNSLTLMIACVSPADYNLQETLSTLRYADRARHIKNKPIINQDPQAAEIIRLKQQLQEMRLMMIQGGGDGTGCPPEHSKLLEDNLFLRTKANSLTEQLGNLINQNLYLVERAHLAEQARARMHLKVSELQSEYDLTMDELNLTLQQVTCPAEFVDQLRKLSGVQKRIKEIQEEQRRGEDELLTHELSQGTVRTEGLDLADEQDIAEKREVHTMQQAKLNNELQELNRALALKEELASQLTANLGQITTVKEEYERNQALVETLKKEKDELQQALRNVHVNSSSNKMAEQRRKQVQELELKIANLMKKIQEQANIIKMKGKSDEKITILQNEIQTMKQIKVRLIRQMKAESEKFKLWKQERERELIKLKDQDRKRQNQIVKMERLHAKQQNVLKRKVEEAVAINKRLKDALALQKSVQDRRHKGDNMSKVQTWVSHELEVLVSTVAAERSLEELVEDRAIINSQLSQLKQQVLSGNLSKDELAGIKEEMKQLGEDLDLRSAQIADLQQKIDDSDQENKTKTRWDTLQSMGEAKIALVYLFDVAAEVKRDVASKTHKLAEIEEALKKAEEKLAQDELELREVMSNHKEEIHQLEKEHQNKLFLLLRQLNGSGVGGDTALLERIKILETELEHMEELQRVLEEQRTEVDKLRNLLDQRTAELEQMKHITPNKNNKFKNKAKAAGRVPSRQSVEGSAQSVVSIGEWGSELVLWCWRLCCSSSRVAMSVDPFDITSTCNSPGTSNQMKISNISNHFDIDDEKFQDSFDDDDNEKDPDWMKTPLFKKLQNLKVKSRANLCHVYVFHCQKKVRGADREVFDWPGCSSMEGLGIDWRHANVSMRVTADISHTRLV</sequence>